<organism evidence="2 3">
    <name type="scientific">Lysobacter gummosus</name>
    <dbReference type="NCBI Taxonomy" id="262324"/>
    <lineage>
        <taxon>Bacteria</taxon>
        <taxon>Pseudomonadati</taxon>
        <taxon>Pseudomonadota</taxon>
        <taxon>Gammaproteobacteria</taxon>
        <taxon>Lysobacterales</taxon>
        <taxon>Lysobacteraceae</taxon>
        <taxon>Lysobacter</taxon>
    </lineage>
</organism>
<keyword evidence="3" id="KW-1185">Reference proteome</keyword>
<feature type="signal peptide" evidence="1">
    <location>
        <begin position="1"/>
        <end position="24"/>
    </location>
</feature>
<evidence type="ECO:0000256" key="1">
    <source>
        <dbReference type="SAM" id="SignalP"/>
    </source>
</evidence>
<evidence type="ECO:0008006" key="4">
    <source>
        <dbReference type="Google" id="ProtNLM"/>
    </source>
</evidence>
<feature type="chain" id="PRO_5047114867" description="Secreted protein" evidence="1">
    <location>
        <begin position="25"/>
        <end position="203"/>
    </location>
</feature>
<keyword evidence="1" id="KW-0732">Signal</keyword>
<evidence type="ECO:0000313" key="3">
    <source>
        <dbReference type="Proteomes" id="UP000829194"/>
    </source>
</evidence>
<evidence type="ECO:0000313" key="2">
    <source>
        <dbReference type="EMBL" id="UNP29033.1"/>
    </source>
</evidence>
<dbReference type="Proteomes" id="UP000829194">
    <property type="component" value="Chromosome"/>
</dbReference>
<proteinExistence type="predicted"/>
<sequence length="203" mass="22246">MLSIALTRRTLWLLLSFVSANALASDAAPDTEQANAAYRRALDAQTREQAGTTSPLMRSMLDSMKIAAVQGCQRVDAEQTACIVKLDAPMREGYQAYRFRADGKDWRIVQDADTPAPQPTLARAQELIREHLNALAAQNPDRKKAEEFRRFAAGLSMTALNSCQLDRDSGAVECDGQWDSSEGKGGKPLRFGLNAADWSLLAD</sequence>
<protein>
    <recommendedName>
        <fullName evidence="4">Secreted protein</fullName>
    </recommendedName>
</protein>
<dbReference type="RefSeq" id="WP_148649053.1">
    <property type="nucleotide sequence ID" value="NZ_CP011131.1"/>
</dbReference>
<reference evidence="2 3" key="1">
    <citation type="submission" date="2022-03" db="EMBL/GenBank/DDBJ databases">
        <title>Complete genome sequence of Lysobacter capsici VKM B-2533 and Lysobacter gummosus 10.1.1, promising sources of lytic agents.</title>
        <authorList>
            <person name="Tarlachkov S.V."/>
            <person name="Kudryakova I.V."/>
            <person name="Afoshin A.S."/>
            <person name="Leontyevskaya E.A."/>
            <person name="Leontyevskaya N.V."/>
        </authorList>
    </citation>
    <scope>NUCLEOTIDE SEQUENCE [LARGE SCALE GENOMIC DNA]</scope>
    <source>
        <strain evidence="2 3">10.1.1</strain>
    </source>
</reference>
<dbReference type="EMBL" id="CP093547">
    <property type="protein sequence ID" value="UNP29033.1"/>
    <property type="molecule type" value="Genomic_DNA"/>
</dbReference>
<name>A0ABY3XEK0_9GAMM</name>
<gene>
    <name evidence="2" type="ORF">MOV92_21605</name>
</gene>
<accession>A0ABY3XEK0</accession>